<organism evidence="5 6">
    <name type="scientific">Kushneria aurantia</name>
    <dbReference type="NCBI Taxonomy" id="504092"/>
    <lineage>
        <taxon>Bacteria</taxon>
        <taxon>Pseudomonadati</taxon>
        <taxon>Pseudomonadota</taxon>
        <taxon>Gammaproteobacteria</taxon>
        <taxon>Oceanospirillales</taxon>
        <taxon>Halomonadaceae</taxon>
        <taxon>Kushneria</taxon>
    </lineage>
</organism>
<dbReference type="InterPro" id="IPR043128">
    <property type="entry name" value="Rev_trsase/Diguanyl_cyclase"/>
</dbReference>
<proteinExistence type="predicted"/>
<keyword evidence="3" id="KW-1133">Transmembrane helix</keyword>
<keyword evidence="3" id="KW-0472">Membrane</keyword>
<dbReference type="NCBIfam" id="TIGR00254">
    <property type="entry name" value="GGDEF"/>
    <property type="match status" value="1"/>
</dbReference>
<comment type="caution">
    <text evidence="5">The sequence shown here is derived from an EMBL/GenBank/DDBJ whole genome shotgun (WGS) entry which is preliminary data.</text>
</comment>
<dbReference type="RefSeq" id="WP_019952152.1">
    <property type="nucleotide sequence ID" value="NZ_JBHLVX010000017.1"/>
</dbReference>
<feature type="transmembrane region" description="Helical" evidence="3">
    <location>
        <begin position="119"/>
        <end position="139"/>
    </location>
</feature>
<comment type="catalytic activity">
    <reaction evidence="2">
        <text>2 GTP = 3',3'-c-di-GMP + 2 diphosphate</text>
        <dbReference type="Rhea" id="RHEA:24898"/>
        <dbReference type="ChEBI" id="CHEBI:33019"/>
        <dbReference type="ChEBI" id="CHEBI:37565"/>
        <dbReference type="ChEBI" id="CHEBI:58805"/>
        <dbReference type="EC" id="2.7.7.65"/>
    </reaction>
</comment>
<feature type="transmembrane region" description="Helical" evidence="3">
    <location>
        <begin position="6"/>
        <end position="27"/>
    </location>
</feature>
<feature type="transmembrane region" description="Helical" evidence="3">
    <location>
        <begin position="151"/>
        <end position="176"/>
    </location>
</feature>
<dbReference type="SUPFAM" id="SSF55073">
    <property type="entry name" value="Nucleotide cyclase"/>
    <property type="match status" value="1"/>
</dbReference>
<protein>
    <recommendedName>
        <fullName evidence="1">diguanylate cyclase</fullName>
        <ecNumber evidence="1">2.7.7.65</ecNumber>
    </recommendedName>
</protein>
<evidence type="ECO:0000259" key="4">
    <source>
        <dbReference type="PROSITE" id="PS50887"/>
    </source>
</evidence>
<keyword evidence="6" id="KW-1185">Reference proteome</keyword>
<dbReference type="InterPro" id="IPR050469">
    <property type="entry name" value="Diguanylate_Cyclase"/>
</dbReference>
<evidence type="ECO:0000313" key="6">
    <source>
        <dbReference type="Proteomes" id="UP001589814"/>
    </source>
</evidence>
<evidence type="ECO:0000256" key="2">
    <source>
        <dbReference type="ARBA" id="ARBA00034247"/>
    </source>
</evidence>
<dbReference type="PROSITE" id="PS50887">
    <property type="entry name" value="GGDEF"/>
    <property type="match status" value="1"/>
</dbReference>
<dbReference type="InterPro" id="IPR000160">
    <property type="entry name" value="GGDEF_dom"/>
</dbReference>
<feature type="transmembrane region" description="Helical" evidence="3">
    <location>
        <begin position="188"/>
        <end position="205"/>
    </location>
</feature>
<dbReference type="Proteomes" id="UP001589814">
    <property type="component" value="Unassembled WGS sequence"/>
</dbReference>
<evidence type="ECO:0000256" key="1">
    <source>
        <dbReference type="ARBA" id="ARBA00012528"/>
    </source>
</evidence>
<feature type="transmembrane region" description="Helical" evidence="3">
    <location>
        <begin position="94"/>
        <end position="113"/>
    </location>
</feature>
<name>A0ABV6G138_9GAMM</name>
<dbReference type="CDD" id="cd01949">
    <property type="entry name" value="GGDEF"/>
    <property type="match status" value="1"/>
</dbReference>
<dbReference type="PANTHER" id="PTHR45138">
    <property type="entry name" value="REGULATORY COMPONENTS OF SENSORY TRANSDUCTION SYSTEM"/>
    <property type="match status" value="1"/>
</dbReference>
<dbReference type="Gene3D" id="3.30.70.270">
    <property type="match status" value="1"/>
</dbReference>
<feature type="transmembrane region" description="Helical" evidence="3">
    <location>
        <begin position="69"/>
        <end position="87"/>
    </location>
</feature>
<dbReference type="EMBL" id="JBHLVX010000017">
    <property type="protein sequence ID" value="MFC0267295.1"/>
    <property type="molecule type" value="Genomic_DNA"/>
</dbReference>
<gene>
    <name evidence="5" type="ORF">ACFFHW_04675</name>
</gene>
<sequence>MLDTTTLFITGIVTRTAFMAVLLATALTRPGAHYLWHWMGALLTSTLGLWLIVQRDSGPYNGLYDTLDYALILLCFAFTWSGLRIFYGRAIKVWPMALLTILPPMTYAVLILAGMAPRYALPVVFAAGTLFSLLNLVEVATTPWRRLRAQYVIGLAYVIYAVAFSIPAILIPAGIISTDIPAISRLPLLADLAACIMLYFGYVALTGERASFELRHLSETDTLTDLANRRGAQPALQRLLDKRKQAAGASVVMADLDHFKQINDGFGHATGDSVLKVFAKRLTSLVRDTDIAARWGGEEFLIVLPATDIEAALQLAERLRRHIDDTSFMCDGQRIDITVSLGVAQCVPGDRDFEAAILRADRALYRAKHEGRNRVCWYDADEWPAEEEKTPQ</sequence>
<feature type="domain" description="GGDEF" evidence="4">
    <location>
        <begin position="247"/>
        <end position="380"/>
    </location>
</feature>
<dbReference type="EC" id="2.7.7.65" evidence="1"/>
<dbReference type="PANTHER" id="PTHR45138:SF9">
    <property type="entry name" value="DIGUANYLATE CYCLASE DGCM-RELATED"/>
    <property type="match status" value="1"/>
</dbReference>
<accession>A0ABV6G138</accession>
<dbReference type="Pfam" id="PF00990">
    <property type="entry name" value="GGDEF"/>
    <property type="match status" value="1"/>
</dbReference>
<evidence type="ECO:0000256" key="3">
    <source>
        <dbReference type="SAM" id="Phobius"/>
    </source>
</evidence>
<keyword evidence="3" id="KW-0812">Transmembrane</keyword>
<feature type="transmembrane region" description="Helical" evidence="3">
    <location>
        <begin position="34"/>
        <end position="53"/>
    </location>
</feature>
<evidence type="ECO:0000313" key="5">
    <source>
        <dbReference type="EMBL" id="MFC0267295.1"/>
    </source>
</evidence>
<dbReference type="InterPro" id="IPR029787">
    <property type="entry name" value="Nucleotide_cyclase"/>
</dbReference>
<reference evidence="5 6" key="1">
    <citation type="submission" date="2024-09" db="EMBL/GenBank/DDBJ databases">
        <authorList>
            <person name="Sun Q."/>
            <person name="Mori K."/>
        </authorList>
    </citation>
    <scope>NUCLEOTIDE SEQUENCE [LARGE SCALE GENOMIC DNA]</scope>
    <source>
        <strain evidence="5 6">CCM 7415</strain>
    </source>
</reference>
<dbReference type="SMART" id="SM00267">
    <property type="entry name" value="GGDEF"/>
    <property type="match status" value="1"/>
</dbReference>